<dbReference type="Gene3D" id="1.20.1730.10">
    <property type="entry name" value="Sodium/glucose cotransporter"/>
    <property type="match status" value="1"/>
</dbReference>
<feature type="transmembrane region" description="Helical" evidence="12">
    <location>
        <begin position="414"/>
        <end position="434"/>
    </location>
</feature>
<dbReference type="GO" id="GO:0015293">
    <property type="term" value="F:symporter activity"/>
    <property type="evidence" value="ECO:0007669"/>
    <property type="project" value="TreeGrafter"/>
</dbReference>
<comment type="caution">
    <text evidence="13">The sequence shown here is derived from an EMBL/GenBank/DDBJ whole genome shotgun (WGS) entry which is preliminary data.</text>
</comment>
<feature type="transmembrane region" description="Helical" evidence="12">
    <location>
        <begin position="446"/>
        <end position="463"/>
    </location>
</feature>
<feature type="transmembrane region" description="Helical" evidence="12">
    <location>
        <begin position="256"/>
        <end position="276"/>
    </location>
</feature>
<keyword evidence="6 12" id="KW-1133">Transmembrane helix</keyword>
<dbReference type="AlphaFoldDB" id="A0A5D4H3N4"/>
<dbReference type="Proteomes" id="UP000322362">
    <property type="component" value="Unassembled WGS sequence"/>
</dbReference>
<gene>
    <name evidence="13" type="ORF">FXV77_14410</name>
</gene>
<dbReference type="PANTHER" id="PTHR42985">
    <property type="entry name" value="SODIUM-COUPLED MONOCARBOXYLATE TRANSPORTER"/>
    <property type="match status" value="1"/>
</dbReference>
<dbReference type="CDD" id="cd11477">
    <property type="entry name" value="SLC5sbd_u1"/>
    <property type="match status" value="1"/>
</dbReference>
<evidence type="ECO:0000256" key="11">
    <source>
        <dbReference type="RuleBase" id="RU362091"/>
    </source>
</evidence>
<accession>A0A5D4H3N4</accession>
<feature type="transmembrane region" description="Helical" evidence="12">
    <location>
        <begin position="353"/>
        <end position="375"/>
    </location>
</feature>
<evidence type="ECO:0000313" key="13">
    <source>
        <dbReference type="EMBL" id="TYR35134.1"/>
    </source>
</evidence>
<feature type="transmembrane region" description="Helical" evidence="12">
    <location>
        <begin position="44"/>
        <end position="65"/>
    </location>
</feature>
<feature type="transmembrane region" description="Helical" evidence="12">
    <location>
        <begin position="508"/>
        <end position="526"/>
    </location>
</feature>
<keyword evidence="7" id="KW-0915">Sodium</keyword>
<dbReference type="PROSITE" id="PS50283">
    <property type="entry name" value="NA_SOLUT_SYMP_3"/>
    <property type="match status" value="1"/>
</dbReference>
<dbReference type="Pfam" id="PF00474">
    <property type="entry name" value="SSF"/>
    <property type="match status" value="1"/>
</dbReference>
<feature type="transmembrane region" description="Helical" evidence="12">
    <location>
        <begin position="178"/>
        <end position="196"/>
    </location>
</feature>
<organism evidence="13 14">
    <name type="scientific">Sphingobacterium phlebotomi</name>
    <dbReference type="NCBI Taxonomy" id="2605433"/>
    <lineage>
        <taxon>Bacteria</taxon>
        <taxon>Pseudomonadati</taxon>
        <taxon>Bacteroidota</taxon>
        <taxon>Sphingobacteriia</taxon>
        <taxon>Sphingobacteriales</taxon>
        <taxon>Sphingobacteriaceae</taxon>
        <taxon>Sphingobacterium</taxon>
    </lineage>
</organism>
<keyword evidence="14" id="KW-1185">Reference proteome</keyword>
<proteinExistence type="inferred from homology"/>
<evidence type="ECO:0000256" key="4">
    <source>
        <dbReference type="ARBA" id="ARBA00022475"/>
    </source>
</evidence>
<feature type="transmembrane region" description="Helical" evidence="12">
    <location>
        <begin position="532"/>
        <end position="552"/>
    </location>
</feature>
<evidence type="ECO:0000256" key="1">
    <source>
        <dbReference type="ARBA" id="ARBA00004651"/>
    </source>
</evidence>
<evidence type="ECO:0000256" key="2">
    <source>
        <dbReference type="ARBA" id="ARBA00006434"/>
    </source>
</evidence>
<feature type="transmembrane region" description="Helical" evidence="12">
    <location>
        <begin position="6"/>
        <end position="23"/>
    </location>
</feature>
<dbReference type="GO" id="GO:0005886">
    <property type="term" value="C:plasma membrane"/>
    <property type="evidence" value="ECO:0007669"/>
    <property type="project" value="UniProtKB-SubCell"/>
</dbReference>
<feature type="transmembrane region" description="Helical" evidence="12">
    <location>
        <begin position="221"/>
        <end position="244"/>
    </location>
</feature>
<dbReference type="InterPro" id="IPR001734">
    <property type="entry name" value="Na/solute_symporter"/>
</dbReference>
<feature type="transmembrane region" description="Helical" evidence="12">
    <location>
        <begin position="309"/>
        <end position="332"/>
    </location>
</feature>
<dbReference type="InterPro" id="IPR051163">
    <property type="entry name" value="Sodium:Solute_Symporter_SSF"/>
</dbReference>
<keyword evidence="4" id="KW-1003">Cell membrane</keyword>
<dbReference type="PANTHER" id="PTHR42985:SF40">
    <property type="entry name" value="LD47995P-RELATED"/>
    <property type="match status" value="1"/>
</dbReference>
<evidence type="ECO:0000256" key="12">
    <source>
        <dbReference type="SAM" id="Phobius"/>
    </source>
</evidence>
<comment type="subcellular location">
    <subcellularLocation>
        <location evidence="1">Cell membrane</location>
        <topology evidence="1">Multi-pass membrane protein</topology>
    </subcellularLocation>
</comment>
<protein>
    <submittedName>
        <fullName evidence="13">Na+:solute symporter</fullName>
    </submittedName>
</protein>
<evidence type="ECO:0000313" key="14">
    <source>
        <dbReference type="Proteomes" id="UP000322362"/>
    </source>
</evidence>
<dbReference type="InterPro" id="IPR038377">
    <property type="entry name" value="Na/Glc_symporter_sf"/>
</dbReference>
<keyword evidence="3" id="KW-0813">Transport</keyword>
<keyword evidence="10" id="KW-0739">Sodium transport</keyword>
<sequence length="561" mass="61524">MDILDYGIMLLFTVIIVATGLSFGKTGSSMKSYFAAGGAVPWRISSLSLFMSFFSAGTFVVWGSIAYQHGFVAIAIQMTMCLAGFFVGMFIAPAWQKSRALTAAEFVSRRLGVSVQKFYSYLILLISLMYTGAFLYPVAKIINVSTGFSIEACIVVLGVLIILYTVVGGLWGVMITDVVQFIVLTAAVVIVVPLAFDRIGGVGEFFKNAPPDFFNIVNEEYSWLFLLAFAIYNGIFIGGNWAYVQRYTTVDSPKSASKVGYLFAGLYLISPFIWMLPPMIYRFVNPDLSGLENEGAYLMMCKEVLPKGLIGLMLGGMVFATASSVNTTLNLAAAVFTNDLYKSVRPTTKPKQLMFVAKTAVIIFGIVTILVALMVPSAGGIVEIVLSVGAVTGCSLYGPPIWALFSKHHTGRSILWCTILGLAINVYFKFLHPLLTGISLGRAEEMLAGAVTPFALLVGYEVWARSRKGIARDYIYYKEEQQRIANRPEEEDTEQQSSEEQNRYGLKVLARTMAITAFIFMVLALIADHKALWITLSIGIIVGLGALSIFRYTNKKVKADQ</sequence>
<evidence type="ECO:0000256" key="10">
    <source>
        <dbReference type="ARBA" id="ARBA00023201"/>
    </source>
</evidence>
<feature type="transmembrane region" description="Helical" evidence="12">
    <location>
        <begin position="71"/>
        <end position="92"/>
    </location>
</feature>
<evidence type="ECO:0000256" key="3">
    <source>
        <dbReference type="ARBA" id="ARBA00022448"/>
    </source>
</evidence>
<comment type="similarity">
    <text evidence="2 11">Belongs to the sodium:solute symporter (SSF) (TC 2.A.21) family.</text>
</comment>
<name>A0A5D4H3N4_9SPHI</name>
<feature type="transmembrane region" description="Helical" evidence="12">
    <location>
        <begin position="118"/>
        <end position="136"/>
    </location>
</feature>
<evidence type="ECO:0000256" key="6">
    <source>
        <dbReference type="ARBA" id="ARBA00022989"/>
    </source>
</evidence>
<dbReference type="GO" id="GO:0006814">
    <property type="term" value="P:sodium ion transport"/>
    <property type="evidence" value="ECO:0007669"/>
    <property type="project" value="UniProtKB-KW"/>
</dbReference>
<evidence type="ECO:0000256" key="7">
    <source>
        <dbReference type="ARBA" id="ARBA00023053"/>
    </source>
</evidence>
<dbReference type="RefSeq" id="WP_148919928.1">
    <property type="nucleotide sequence ID" value="NZ_VTAV01000010.1"/>
</dbReference>
<reference evidence="13 14" key="1">
    <citation type="submission" date="2019-08" db="EMBL/GenBank/DDBJ databases">
        <title>Phlebobacter frassis gen. nov. sp. nov., a new member of family Sphingobacteriaceae isolated from sand fly rearing media.</title>
        <authorList>
            <person name="Kakumanu M.L."/>
            <person name="Marayati B.F."/>
            <person name="Wada-Katsumata A."/>
            <person name="Wasserberg G."/>
            <person name="Schal C."/>
            <person name="Apperson C.S."/>
            <person name="Ponnusamy L."/>
        </authorList>
    </citation>
    <scope>NUCLEOTIDE SEQUENCE [LARGE SCALE GENOMIC DNA]</scope>
    <source>
        <strain evidence="13 14">SSI9</strain>
    </source>
</reference>
<feature type="transmembrane region" description="Helical" evidence="12">
    <location>
        <begin position="381"/>
        <end position="402"/>
    </location>
</feature>
<dbReference type="EMBL" id="VTAV01000010">
    <property type="protein sequence ID" value="TYR35134.1"/>
    <property type="molecule type" value="Genomic_DNA"/>
</dbReference>
<keyword evidence="5 12" id="KW-0812">Transmembrane</keyword>
<evidence type="ECO:0000256" key="5">
    <source>
        <dbReference type="ARBA" id="ARBA00022692"/>
    </source>
</evidence>
<feature type="transmembrane region" description="Helical" evidence="12">
    <location>
        <begin position="148"/>
        <end position="171"/>
    </location>
</feature>
<evidence type="ECO:0000256" key="8">
    <source>
        <dbReference type="ARBA" id="ARBA00023065"/>
    </source>
</evidence>
<keyword evidence="8" id="KW-0406">Ion transport</keyword>
<evidence type="ECO:0000256" key="9">
    <source>
        <dbReference type="ARBA" id="ARBA00023136"/>
    </source>
</evidence>
<keyword evidence="9 12" id="KW-0472">Membrane</keyword>